<evidence type="ECO:0000256" key="7">
    <source>
        <dbReference type="SAM" id="MobiDB-lite"/>
    </source>
</evidence>
<comment type="caution">
    <text evidence="9">The sequence shown here is derived from an EMBL/GenBank/DDBJ whole genome shotgun (WGS) entry which is preliminary data.</text>
</comment>
<proteinExistence type="predicted"/>
<evidence type="ECO:0000256" key="1">
    <source>
        <dbReference type="ARBA" id="ARBA00022723"/>
    </source>
</evidence>
<keyword evidence="4" id="KW-0238">DNA-binding</keyword>
<dbReference type="GO" id="GO:0000978">
    <property type="term" value="F:RNA polymerase II cis-regulatory region sequence-specific DNA binding"/>
    <property type="evidence" value="ECO:0007669"/>
    <property type="project" value="TreeGrafter"/>
</dbReference>
<keyword evidence="3" id="KW-0805">Transcription regulation</keyword>
<dbReference type="PANTHER" id="PTHR31944">
    <property type="entry name" value="HEME-RESPONSIVE ZINC FINGER TRANSCRIPTION FACTOR HAP1"/>
    <property type="match status" value="1"/>
</dbReference>
<feature type="compositionally biased region" description="Low complexity" evidence="7">
    <location>
        <begin position="14"/>
        <end position="29"/>
    </location>
</feature>
<evidence type="ECO:0000256" key="6">
    <source>
        <dbReference type="ARBA" id="ARBA00023242"/>
    </source>
</evidence>
<evidence type="ECO:0000256" key="5">
    <source>
        <dbReference type="ARBA" id="ARBA00023163"/>
    </source>
</evidence>
<feature type="compositionally biased region" description="Basic and acidic residues" evidence="7">
    <location>
        <begin position="1"/>
        <end position="11"/>
    </location>
</feature>
<accession>A0A168GZH8</accession>
<evidence type="ECO:0000259" key="8">
    <source>
        <dbReference type="Pfam" id="PF04082"/>
    </source>
</evidence>
<evidence type="ECO:0000313" key="9">
    <source>
        <dbReference type="EMBL" id="OAA77120.1"/>
    </source>
</evidence>
<dbReference type="Proteomes" id="UP000076881">
    <property type="component" value="Unassembled WGS sequence"/>
</dbReference>
<keyword evidence="10" id="KW-1185">Reference proteome</keyword>
<dbReference type="AlphaFoldDB" id="A0A168GZH8"/>
<protein>
    <submittedName>
        <fullName evidence="9">Transcription factor</fullName>
    </submittedName>
</protein>
<dbReference type="CDD" id="cd12148">
    <property type="entry name" value="fungal_TF_MHR"/>
    <property type="match status" value="1"/>
</dbReference>
<name>A0A168GZH8_CORDF</name>
<gene>
    <name evidence="9" type="ORF">LEL_03943</name>
</gene>
<reference evidence="9 10" key="1">
    <citation type="journal article" date="2016" name="Genome Biol. Evol.">
        <title>Divergent and convergent evolution of fungal pathogenicity.</title>
        <authorList>
            <person name="Shang Y."/>
            <person name="Xiao G."/>
            <person name="Zheng P."/>
            <person name="Cen K."/>
            <person name="Zhan S."/>
            <person name="Wang C."/>
        </authorList>
    </citation>
    <scope>NUCLEOTIDE SEQUENCE [LARGE SCALE GENOMIC DNA]</scope>
    <source>
        <strain evidence="9 10">RCEF 1005</strain>
    </source>
</reference>
<dbReference type="GO" id="GO:0006351">
    <property type="term" value="P:DNA-templated transcription"/>
    <property type="evidence" value="ECO:0007669"/>
    <property type="project" value="InterPro"/>
</dbReference>
<dbReference type="InterPro" id="IPR007219">
    <property type="entry name" value="XnlR_reg_dom"/>
</dbReference>
<dbReference type="PANTHER" id="PTHR31944:SF131">
    <property type="entry name" value="HEME-RESPONSIVE ZINC FINGER TRANSCRIPTION FACTOR HAP1"/>
    <property type="match status" value="1"/>
</dbReference>
<evidence type="ECO:0000256" key="2">
    <source>
        <dbReference type="ARBA" id="ARBA00022833"/>
    </source>
</evidence>
<keyword evidence="2" id="KW-0862">Zinc</keyword>
<organism evidence="9 10">
    <name type="scientific">Akanthomyces lecanii RCEF 1005</name>
    <dbReference type="NCBI Taxonomy" id="1081108"/>
    <lineage>
        <taxon>Eukaryota</taxon>
        <taxon>Fungi</taxon>
        <taxon>Dikarya</taxon>
        <taxon>Ascomycota</taxon>
        <taxon>Pezizomycotina</taxon>
        <taxon>Sordariomycetes</taxon>
        <taxon>Hypocreomycetidae</taxon>
        <taxon>Hypocreales</taxon>
        <taxon>Cordycipitaceae</taxon>
        <taxon>Akanthomyces</taxon>
        <taxon>Cordyceps confragosa</taxon>
    </lineage>
</organism>
<keyword evidence="1" id="KW-0479">Metal-binding</keyword>
<dbReference type="OrthoDB" id="4337792at2759"/>
<dbReference type="GO" id="GO:0001228">
    <property type="term" value="F:DNA-binding transcription activator activity, RNA polymerase II-specific"/>
    <property type="evidence" value="ECO:0007669"/>
    <property type="project" value="TreeGrafter"/>
</dbReference>
<feature type="region of interest" description="Disordered" evidence="7">
    <location>
        <begin position="1"/>
        <end position="29"/>
    </location>
</feature>
<dbReference type="InterPro" id="IPR051430">
    <property type="entry name" value="Fungal_TF_Env_Response"/>
</dbReference>
<sequence>MSDPFVEEHANDNSSSHSSSAPTAASAAKTSSATATAGAATTTACNPNPVPSLTGGSTSSVSTWCHLDLGMEGANDGTDFLLLDSLMNSSSTSEFGRFSIPMQRHNQKHNLDPLQSQDNSQGLDFTFDCASSSSSSLPSILPSSHSAPSASHSLSNNAFAGDPFSQAQCGRFQFNKPDTQMTLASYSPSLHQAWRPTPLRGVFAYNRFFGQSHYLNSVYQFPDIYRHIFQLEQDRSGTAYAKLALCKELAKPGQEDEVVGNASSNLASLAPPQHIAEKLVHAYLRTFESVFRILHVPTFLEDCSDYFANPEFATDEFLVTLLLVGAIGIGFCPELTLWSARPWIHAAQAWLTPFIQQSGNGISAIQVSCLLLLAKQTNDLGSQDIDVQVGAVLHLAVQTGLHIDPLLLPGTNFYDQEMRRRLWATVLELKLQSAMDSGDMPMLSMEDTGCTPPLNLRDESFNEDTQTPPIPEPLEVFTRCSVQIALVSSFSLRLKIAKAVNNVHRECPYDCVKDLTSRFTSFYQSYIAKLQSRTVSGHVLATFNFSMRLLELLVLRFLAALHQPYTIKTKNDPTLYFSRKVVLEASLSLLARISTSNRDIPGEIDYSRLAATGSGMFFNATSQAAIAVCEDLIGQLEESGLPITSAFSSVSKSKLLSVIHDFQALLTLRLRTNESSVRGYLLFAGLVAKANALESRRNVQQAISNALNDGLDHCCQILKMRSAKDCTSTQRSASCDSSQRDDYFLTLQGFTVETADPAHTPTSA</sequence>
<keyword evidence="5" id="KW-0804">Transcription</keyword>
<dbReference type="Pfam" id="PF04082">
    <property type="entry name" value="Fungal_trans"/>
    <property type="match status" value="1"/>
</dbReference>
<evidence type="ECO:0000256" key="4">
    <source>
        <dbReference type="ARBA" id="ARBA00023125"/>
    </source>
</evidence>
<feature type="domain" description="Xylanolytic transcriptional activator regulatory" evidence="8">
    <location>
        <begin position="281"/>
        <end position="505"/>
    </location>
</feature>
<evidence type="ECO:0000256" key="3">
    <source>
        <dbReference type="ARBA" id="ARBA00023015"/>
    </source>
</evidence>
<evidence type="ECO:0000313" key="10">
    <source>
        <dbReference type="Proteomes" id="UP000076881"/>
    </source>
</evidence>
<dbReference type="EMBL" id="AZHF01000003">
    <property type="protein sequence ID" value="OAA77120.1"/>
    <property type="molecule type" value="Genomic_DNA"/>
</dbReference>
<dbReference type="GO" id="GO:0008270">
    <property type="term" value="F:zinc ion binding"/>
    <property type="evidence" value="ECO:0007669"/>
    <property type="project" value="InterPro"/>
</dbReference>
<dbReference type="GO" id="GO:0005634">
    <property type="term" value="C:nucleus"/>
    <property type="evidence" value="ECO:0007669"/>
    <property type="project" value="TreeGrafter"/>
</dbReference>
<keyword evidence="6" id="KW-0539">Nucleus</keyword>